<evidence type="ECO:0000256" key="1">
    <source>
        <dbReference type="SAM" id="MobiDB-lite"/>
    </source>
</evidence>
<feature type="transmembrane region" description="Helical" evidence="2">
    <location>
        <begin position="509"/>
        <end position="527"/>
    </location>
</feature>
<dbReference type="AlphaFoldDB" id="A0A812UUZ1"/>
<feature type="compositionally biased region" description="Low complexity" evidence="1">
    <location>
        <begin position="112"/>
        <end position="129"/>
    </location>
</feature>
<feature type="transmembrane region" description="Helical" evidence="2">
    <location>
        <begin position="250"/>
        <end position="270"/>
    </location>
</feature>
<feature type="region of interest" description="Disordered" evidence="1">
    <location>
        <begin position="35"/>
        <end position="64"/>
    </location>
</feature>
<feature type="transmembrane region" description="Helical" evidence="2">
    <location>
        <begin position="547"/>
        <end position="567"/>
    </location>
</feature>
<dbReference type="EMBL" id="CAJNDS010002739">
    <property type="protein sequence ID" value="CAE7579727.1"/>
    <property type="molecule type" value="Genomic_DNA"/>
</dbReference>
<evidence type="ECO:0000313" key="4">
    <source>
        <dbReference type="Proteomes" id="UP000604046"/>
    </source>
</evidence>
<sequence>MSAPADAEPSSPAQTTVLESDSITMESSKYLTAVVQSPMSASTGAESPDATDSTSRSSLHARSPWPLPWLDVEAQDGSTSFPFLTVPRERSYPGGIGCGVDVAPDLPTVLGRPAPARESSKSSAKSAAPYQFTPSSPQSNLTVPAAPYLARAWRREQGGGCEAGISNASGETAFAGVRKWSIGVRTLLELSDGHCADWLLFSALATTVLVVTALYAVVMAPRDHEATIAWRRDNPSAHLDNLGCSAVDHFGFYLILCVAAFAGVAACLMFRNAGGSAHILSASGLALLCWFQGLVATILPAHERAKSGCAYGTMQRIFAPQELSSYDKADYYKDYYGVIIVRTLLFLATLIWMQHLMVWRVLAVEATSRRFFGGRCLALGIAVQKVAATVACAVSVWIYTSIGPSQPSSDEMTGLEAGESTSGVHIKFWSDCAECAPFTNVMTLQLFLGGMNFLLFVVTGITVISIMSVILWDLGRAVHITNDLVATHPRTRRARQQLRRARAVVGRQLFGVMLHLVASSALLPVAVEKLLDGRGYRSEPDLAISCSFQALDLLTCVSAALILSGGYRWPIRHRRAHQPCSWQFATADSTDTMLPEATSGRRSGASDMLHDKAMSHAEVMLLLSGELDRSSTAWDMKVSEIAGRGITVKELLHFYSSWVAKLENHSKTARVMLGCF</sequence>
<protein>
    <submittedName>
        <fullName evidence="3">Uncharacterized protein</fullName>
    </submittedName>
</protein>
<keyword evidence="4" id="KW-1185">Reference proteome</keyword>
<reference evidence="3" key="1">
    <citation type="submission" date="2021-02" db="EMBL/GenBank/DDBJ databases">
        <authorList>
            <person name="Dougan E. K."/>
            <person name="Rhodes N."/>
            <person name="Thang M."/>
            <person name="Chan C."/>
        </authorList>
    </citation>
    <scope>NUCLEOTIDE SEQUENCE</scope>
</reference>
<feature type="transmembrane region" description="Helical" evidence="2">
    <location>
        <begin position="277"/>
        <end position="299"/>
    </location>
</feature>
<name>A0A812UUZ1_9DINO</name>
<comment type="caution">
    <text evidence="3">The sequence shown here is derived from an EMBL/GenBank/DDBJ whole genome shotgun (WGS) entry which is preliminary data.</text>
</comment>
<dbReference type="OrthoDB" id="10540472at2759"/>
<proteinExistence type="predicted"/>
<feature type="transmembrane region" description="Helical" evidence="2">
    <location>
        <begin position="198"/>
        <end position="218"/>
    </location>
</feature>
<feature type="region of interest" description="Disordered" evidence="1">
    <location>
        <begin position="110"/>
        <end position="139"/>
    </location>
</feature>
<keyword evidence="2" id="KW-0812">Transmembrane</keyword>
<organism evidence="3 4">
    <name type="scientific">Symbiodinium natans</name>
    <dbReference type="NCBI Taxonomy" id="878477"/>
    <lineage>
        <taxon>Eukaryota</taxon>
        <taxon>Sar</taxon>
        <taxon>Alveolata</taxon>
        <taxon>Dinophyceae</taxon>
        <taxon>Suessiales</taxon>
        <taxon>Symbiodiniaceae</taxon>
        <taxon>Symbiodinium</taxon>
    </lineage>
</organism>
<feature type="compositionally biased region" description="Low complexity" evidence="1">
    <location>
        <begin position="1"/>
        <end position="13"/>
    </location>
</feature>
<feature type="transmembrane region" description="Helical" evidence="2">
    <location>
        <begin position="335"/>
        <end position="355"/>
    </location>
</feature>
<feature type="compositionally biased region" description="Polar residues" evidence="1">
    <location>
        <begin position="35"/>
        <end position="60"/>
    </location>
</feature>
<keyword evidence="2" id="KW-0472">Membrane</keyword>
<accession>A0A812UUZ1</accession>
<evidence type="ECO:0000256" key="2">
    <source>
        <dbReference type="SAM" id="Phobius"/>
    </source>
</evidence>
<feature type="transmembrane region" description="Helical" evidence="2">
    <location>
        <begin position="376"/>
        <end position="399"/>
    </location>
</feature>
<feature type="region of interest" description="Disordered" evidence="1">
    <location>
        <begin position="1"/>
        <end position="22"/>
    </location>
</feature>
<keyword evidence="2" id="KW-1133">Transmembrane helix</keyword>
<dbReference type="Proteomes" id="UP000604046">
    <property type="component" value="Unassembled WGS sequence"/>
</dbReference>
<evidence type="ECO:0000313" key="3">
    <source>
        <dbReference type="EMBL" id="CAE7579727.1"/>
    </source>
</evidence>
<gene>
    <name evidence="3" type="ORF">SNAT2548_LOCUS33075</name>
</gene>
<feature type="transmembrane region" description="Helical" evidence="2">
    <location>
        <begin position="446"/>
        <end position="472"/>
    </location>
</feature>